<evidence type="ECO:0000313" key="3">
    <source>
        <dbReference type="Proteomes" id="UP001595868"/>
    </source>
</evidence>
<organism evidence="2 3">
    <name type="scientific">Micromonospora zhanjiangensis</name>
    <dbReference type="NCBI Taxonomy" id="1522057"/>
    <lineage>
        <taxon>Bacteria</taxon>
        <taxon>Bacillati</taxon>
        <taxon>Actinomycetota</taxon>
        <taxon>Actinomycetes</taxon>
        <taxon>Micromonosporales</taxon>
        <taxon>Micromonosporaceae</taxon>
        <taxon>Micromonospora</taxon>
    </lineage>
</organism>
<name>A0ABV8KGR8_9ACTN</name>
<feature type="transmembrane region" description="Helical" evidence="1">
    <location>
        <begin position="222"/>
        <end position="242"/>
    </location>
</feature>
<gene>
    <name evidence="2" type="ORF">ACFOX0_04535</name>
</gene>
<comment type="caution">
    <text evidence="2">The sequence shown here is derived from an EMBL/GenBank/DDBJ whole genome shotgun (WGS) entry which is preliminary data.</text>
</comment>
<dbReference type="EMBL" id="JBHSBN010000002">
    <property type="protein sequence ID" value="MFC4105209.1"/>
    <property type="molecule type" value="Genomic_DNA"/>
</dbReference>
<keyword evidence="1" id="KW-0472">Membrane</keyword>
<feature type="transmembrane region" description="Helical" evidence="1">
    <location>
        <begin position="189"/>
        <end position="210"/>
    </location>
</feature>
<reference evidence="3" key="1">
    <citation type="journal article" date="2019" name="Int. J. Syst. Evol. Microbiol.">
        <title>The Global Catalogue of Microorganisms (GCM) 10K type strain sequencing project: providing services to taxonomists for standard genome sequencing and annotation.</title>
        <authorList>
            <consortium name="The Broad Institute Genomics Platform"/>
            <consortium name="The Broad Institute Genome Sequencing Center for Infectious Disease"/>
            <person name="Wu L."/>
            <person name="Ma J."/>
        </authorList>
    </citation>
    <scope>NUCLEOTIDE SEQUENCE [LARGE SCALE GENOMIC DNA]</scope>
    <source>
        <strain evidence="3">2902at01</strain>
    </source>
</reference>
<feature type="transmembrane region" description="Helical" evidence="1">
    <location>
        <begin position="149"/>
        <end position="169"/>
    </location>
</feature>
<proteinExistence type="predicted"/>
<sequence>MSALWLHVRNSPIRWALPVLVAIDVAALFLRNRYWIGSWPETGAAGQVPAYLLGVIGAGAAAWAAGSARRHGLEEQISAARVHRSRLEAGRLGSTLIILLFPYLVGQSVAFTVTARTFPPGVHIWLGYVLLGLFPIFLAVALGWGCGLLLSPVFAACAASLGYLFLTALLDRVGFVVVSGRPEVAVDPLPLALRLGLVIVLLLVMLWIPVPAARERRRRRAAALAPIALALFTIMVTTTTVANRQPPGDRAVCVGGTPRLCVWPEHEKYLPQLRAINARINQLPATFVRPRTINESGLQKTYSIDSNGVIQLNEQSTEPSFSIIEGSVWSYAGDIGNAMTSKTFGFQDFQACNWSEINTADQARLSALGAWLEAYLAGGGQPDYHTNAPDEMQQAWANGRMVAAGPSHDVQFQWAEKEARYLRGRYCKPSH</sequence>
<protein>
    <recommendedName>
        <fullName evidence="4">ABC-type transport system involved in multi-copper enzyme maturation, permease component</fullName>
    </recommendedName>
</protein>
<evidence type="ECO:0000313" key="2">
    <source>
        <dbReference type="EMBL" id="MFC4105209.1"/>
    </source>
</evidence>
<evidence type="ECO:0000256" key="1">
    <source>
        <dbReference type="SAM" id="Phobius"/>
    </source>
</evidence>
<feature type="transmembrane region" description="Helical" evidence="1">
    <location>
        <begin position="12"/>
        <end position="30"/>
    </location>
</feature>
<feature type="transmembrane region" description="Helical" evidence="1">
    <location>
        <begin position="122"/>
        <end position="142"/>
    </location>
</feature>
<keyword evidence="1" id="KW-1133">Transmembrane helix</keyword>
<feature type="transmembrane region" description="Helical" evidence="1">
    <location>
        <begin position="50"/>
        <end position="68"/>
    </location>
</feature>
<accession>A0ABV8KGR8</accession>
<dbReference type="Proteomes" id="UP001595868">
    <property type="component" value="Unassembled WGS sequence"/>
</dbReference>
<feature type="transmembrane region" description="Helical" evidence="1">
    <location>
        <begin position="89"/>
        <end position="110"/>
    </location>
</feature>
<keyword evidence="3" id="KW-1185">Reference proteome</keyword>
<keyword evidence="1" id="KW-0812">Transmembrane</keyword>
<dbReference type="RefSeq" id="WP_377542210.1">
    <property type="nucleotide sequence ID" value="NZ_JBHSBN010000002.1"/>
</dbReference>
<evidence type="ECO:0008006" key="4">
    <source>
        <dbReference type="Google" id="ProtNLM"/>
    </source>
</evidence>